<dbReference type="Proteomes" id="UP001501468">
    <property type="component" value="Unassembled WGS sequence"/>
</dbReference>
<keyword evidence="2" id="KW-1185">Reference proteome</keyword>
<proteinExistence type="predicted"/>
<comment type="caution">
    <text evidence="1">The sequence shown here is derived from an EMBL/GenBank/DDBJ whole genome shotgun (WGS) entry which is preliminary data.</text>
</comment>
<evidence type="ECO:0000313" key="2">
    <source>
        <dbReference type="Proteomes" id="UP001501468"/>
    </source>
</evidence>
<gene>
    <name evidence="1" type="ORF">GCM10022399_12600</name>
</gene>
<sequence length="217" mass="22278">MDLLAWAPRWNGRERACTMMAGDETAYLVGAAYGDAVVWVAAKADANACSRATNGDFVSGAPVGVTLRELLAHIPQPDRGVAACGTRTWGRLGDDTTLAPPGDPAVTVCRSATDGTTRPTPLDADRSRQVVAALRALDTRATDGACQGSGKASDARFGLVLAYAVGPAVRVGVDPECAPSVLGSNLEADDAAPLVDLVERWSPPVPAPDPNGSVSSP</sequence>
<reference evidence="2" key="1">
    <citation type="journal article" date="2019" name="Int. J. Syst. Evol. Microbiol.">
        <title>The Global Catalogue of Microorganisms (GCM) 10K type strain sequencing project: providing services to taxonomists for standard genome sequencing and annotation.</title>
        <authorList>
            <consortium name="The Broad Institute Genomics Platform"/>
            <consortium name="The Broad Institute Genome Sequencing Center for Infectious Disease"/>
            <person name="Wu L."/>
            <person name="Ma J."/>
        </authorList>
    </citation>
    <scope>NUCLEOTIDE SEQUENCE [LARGE SCALE GENOMIC DNA]</scope>
    <source>
        <strain evidence="2">JCM 17125</strain>
    </source>
</reference>
<organism evidence="1 2">
    <name type="scientific">Terrabacter ginsenosidimutans</name>
    <dbReference type="NCBI Taxonomy" id="490575"/>
    <lineage>
        <taxon>Bacteria</taxon>
        <taxon>Bacillati</taxon>
        <taxon>Actinomycetota</taxon>
        <taxon>Actinomycetes</taxon>
        <taxon>Micrococcales</taxon>
        <taxon>Intrasporangiaceae</taxon>
        <taxon>Terrabacter</taxon>
    </lineage>
</organism>
<evidence type="ECO:0000313" key="1">
    <source>
        <dbReference type="EMBL" id="GAA3697714.1"/>
    </source>
</evidence>
<accession>A0ABP7D137</accession>
<protein>
    <submittedName>
        <fullName evidence="1">Uncharacterized protein</fullName>
    </submittedName>
</protein>
<name>A0ABP7D137_9MICO</name>
<dbReference type="EMBL" id="BAABDC010000002">
    <property type="protein sequence ID" value="GAA3697714.1"/>
    <property type="molecule type" value="Genomic_DNA"/>
</dbReference>